<dbReference type="RefSeq" id="YP_009739372.1">
    <property type="nucleotide sequence ID" value="NC_046499.1"/>
</dbReference>
<feature type="transmembrane region" description="Helical" evidence="1">
    <location>
        <begin position="223"/>
        <end position="248"/>
    </location>
</feature>
<name>A0A6C0W4B1_9AGAR</name>
<reference evidence="2" key="1">
    <citation type="journal article" date="2021" name="Front. Genet.">
        <title>Comparative Mitogenomic Analysis Reveals Dynamics of Intron Within and Between Tricholoma Species and Phylogeny of Basidiomycota.</title>
        <authorList>
            <person name="Huang W."/>
            <person name="Feng H."/>
            <person name="Tu W."/>
            <person name="Xiong C."/>
            <person name="Jin X."/>
            <person name="Li P."/>
            <person name="Wang X."/>
            <person name="Li Q."/>
        </authorList>
    </citation>
    <scope>NUCLEOTIDE SEQUENCE</scope>
</reference>
<organism evidence="2">
    <name type="scientific">Tricholoma bakamatsutake</name>
    <dbReference type="NCBI Taxonomy" id="51221"/>
    <lineage>
        <taxon>Eukaryota</taxon>
        <taxon>Fungi</taxon>
        <taxon>Dikarya</taxon>
        <taxon>Basidiomycota</taxon>
        <taxon>Agaricomycotina</taxon>
        <taxon>Agaricomycetes</taxon>
        <taxon>Agaricomycetidae</taxon>
        <taxon>Agaricales</taxon>
        <taxon>Tricholomatineae</taxon>
        <taxon>Tricholomataceae</taxon>
        <taxon>Tricholoma</taxon>
    </lineage>
</organism>
<dbReference type="GeneID" id="44802817"/>
<keyword evidence="1" id="KW-0812">Transmembrane</keyword>
<keyword evidence="1" id="KW-1133">Transmembrane helix</keyword>
<dbReference type="EMBL" id="MN873035">
    <property type="protein sequence ID" value="QIC20216.1"/>
    <property type="molecule type" value="Genomic_DNA"/>
</dbReference>
<keyword evidence="2" id="KW-0496">Mitochondrion</keyword>
<evidence type="ECO:0000313" key="2">
    <source>
        <dbReference type="EMBL" id="QIC20216.1"/>
    </source>
</evidence>
<geneLocation type="mitochondrion" evidence="2"/>
<gene>
    <name evidence="2" type="primary">orf250</name>
</gene>
<dbReference type="AlphaFoldDB" id="A0A6C0W4B1"/>
<sequence length="250" mass="28963">MNKIFNQGWKYFAGGATVLAYSGWYERFKSPQKTLEFKKEINSHFDFVKNQIFDLQEQISSTLDEETKNQLSEKVKELTNHLKSRESIHNKYFEKFEIRNVSADSGASVDLYNKYKAQIDGAFSKANNKAKEISDILENTKEKFMDDNTIFKVINEFKEYLASLSAMEICLIINISSCVFILTCIISILFAISGNYLIEKFLLEQKLPKLSKIIQLRVKFQRYYVFINSVFIILAILSLIFVNTITLING</sequence>
<accession>A0A6C0W4B1</accession>
<feature type="transmembrane region" description="Helical" evidence="1">
    <location>
        <begin position="179"/>
        <end position="202"/>
    </location>
</feature>
<keyword evidence="1" id="KW-0472">Membrane</keyword>
<evidence type="ECO:0008006" key="3">
    <source>
        <dbReference type="Google" id="ProtNLM"/>
    </source>
</evidence>
<proteinExistence type="predicted"/>
<evidence type="ECO:0000256" key="1">
    <source>
        <dbReference type="SAM" id="Phobius"/>
    </source>
</evidence>
<protein>
    <recommendedName>
        <fullName evidence="3">LAGLIDADG homing endonuclease</fullName>
    </recommendedName>
</protein>